<name>C4GAP9_9FIRM</name>
<dbReference type="HOGENOM" id="CLU_3239594_0_0_9"/>
<evidence type="ECO:0000313" key="1">
    <source>
        <dbReference type="EMBL" id="EEP28192.1"/>
    </source>
</evidence>
<reference evidence="1" key="1">
    <citation type="submission" date="2009-04" db="EMBL/GenBank/DDBJ databases">
        <authorList>
            <person name="Weinstock G."/>
            <person name="Sodergren E."/>
            <person name="Clifton S."/>
            <person name="Fulton L."/>
            <person name="Fulton B."/>
            <person name="Courtney L."/>
            <person name="Fronick C."/>
            <person name="Harrison M."/>
            <person name="Strong C."/>
            <person name="Farmer C."/>
            <person name="Delahaunty K."/>
            <person name="Markovic C."/>
            <person name="Hall O."/>
            <person name="Minx P."/>
            <person name="Tomlinson C."/>
            <person name="Mitreva M."/>
            <person name="Nelson J."/>
            <person name="Hou S."/>
            <person name="Wollam A."/>
            <person name="Pepin K.H."/>
            <person name="Johnson M."/>
            <person name="Bhonagiri V."/>
            <person name="Nash W.E."/>
            <person name="Warren W."/>
            <person name="Chinwalla A."/>
            <person name="Mardis E.R."/>
            <person name="Wilson R.K."/>
        </authorList>
    </citation>
    <scope>NUCLEOTIDE SEQUENCE [LARGE SCALE GENOMIC DNA]</scope>
    <source>
        <strain evidence="1">DSM 14600</strain>
    </source>
</reference>
<proteinExistence type="predicted"/>
<keyword evidence="2" id="KW-1185">Reference proteome</keyword>
<dbReference type="STRING" id="626523.GCWU000342_01000"/>
<comment type="caution">
    <text evidence="1">The sequence shown here is derived from an EMBL/GenBank/DDBJ whole genome shotgun (WGS) entry which is preliminary data.</text>
</comment>
<evidence type="ECO:0000313" key="2">
    <source>
        <dbReference type="Proteomes" id="UP000003494"/>
    </source>
</evidence>
<gene>
    <name evidence="1" type="ORF">GCWU000342_01000</name>
</gene>
<dbReference type="Proteomes" id="UP000003494">
    <property type="component" value="Unassembled WGS sequence"/>
</dbReference>
<organism evidence="1 2">
    <name type="scientific">Shuttleworthella satelles DSM 14600</name>
    <dbReference type="NCBI Taxonomy" id="626523"/>
    <lineage>
        <taxon>Bacteria</taxon>
        <taxon>Bacillati</taxon>
        <taxon>Bacillota</taxon>
        <taxon>Clostridia</taxon>
        <taxon>Lachnospirales</taxon>
        <taxon>Lachnospiraceae</taxon>
        <taxon>Shuttleworthella</taxon>
    </lineage>
</organism>
<sequence length="43" mass="5218">MIVNQRRKPFYRWVLLRHRSRIDIDESNCPRTEMPTRPGIAHA</sequence>
<dbReference type="EMBL" id="ACIP02000002">
    <property type="protein sequence ID" value="EEP28192.1"/>
    <property type="molecule type" value="Genomic_DNA"/>
</dbReference>
<accession>C4GAP9</accession>
<dbReference type="AlphaFoldDB" id="C4GAP9"/>
<protein>
    <submittedName>
        <fullName evidence="1">Uncharacterized protein</fullName>
    </submittedName>
</protein>